<evidence type="ECO:0000313" key="3">
    <source>
        <dbReference type="Proteomes" id="UP001642360"/>
    </source>
</evidence>
<feature type="region of interest" description="Disordered" evidence="1">
    <location>
        <begin position="16"/>
        <end position="67"/>
    </location>
</feature>
<dbReference type="AlphaFoldDB" id="A0ABC8RY29"/>
<reference evidence="2 3" key="1">
    <citation type="submission" date="2024-02" db="EMBL/GenBank/DDBJ databases">
        <authorList>
            <person name="Vignale AGUSTIN F."/>
            <person name="Sosa J E."/>
            <person name="Modenutti C."/>
        </authorList>
    </citation>
    <scope>NUCLEOTIDE SEQUENCE [LARGE SCALE GENOMIC DNA]</scope>
</reference>
<evidence type="ECO:0000256" key="1">
    <source>
        <dbReference type="SAM" id="MobiDB-lite"/>
    </source>
</evidence>
<organism evidence="2 3">
    <name type="scientific">Ilex paraguariensis</name>
    <name type="common">yerba mate</name>
    <dbReference type="NCBI Taxonomy" id="185542"/>
    <lineage>
        <taxon>Eukaryota</taxon>
        <taxon>Viridiplantae</taxon>
        <taxon>Streptophyta</taxon>
        <taxon>Embryophyta</taxon>
        <taxon>Tracheophyta</taxon>
        <taxon>Spermatophyta</taxon>
        <taxon>Magnoliopsida</taxon>
        <taxon>eudicotyledons</taxon>
        <taxon>Gunneridae</taxon>
        <taxon>Pentapetalae</taxon>
        <taxon>asterids</taxon>
        <taxon>campanulids</taxon>
        <taxon>Aquifoliales</taxon>
        <taxon>Aquifoliaceae</taxon>
        <taxon>Ilex</taxon>
    </lineage>
</organism>
<feature type="compositionally biased region" description="Polar residues" evidence="1">
    <location>
        <begin position="118"/>
        <end position="136"/>
    </location>
</feature>
<evidence type="ECO:0000313" key="2">
    <source>
        <dbReference type="EMBL" id="CAK9149839.1"/>
    </source>
</evidence>
<keyword evidence="3" id="KW-1185">Reference proteome</keyword>
<accession>A0ABC8RY29</accession>
<name>A0ABC8RY29_9AQUA</name>
<feature type="region of interest" description="Disordered" evidence="1">
    <location>
        <begin position="104"/>
        <end position="157"/>
    </location>
</feature>
<sequence>MFSFESSTVKICSAAEEETDFRSRQNANGFPSSQSSLSAGLDTEQNGGQSDEENPNPANASHDKLTKSIRVEETCELLSEASMEVPVVNETAVANEATDYITTGSQNSSSMCHDELSQGPTQLTSERNLTGATGSTVVKLPGKKAGRYSRKGRGRGK</sequence>
<comment type="caution">
    <text evidence="2">The sequence shown here is derived from an EMBL/GenBank/DDBJ whole genome shotgun (WGS) entry which is preliminary data.</text>
</comment>
<dbReference type="Proteomes" id="UP001642360">
    <property type="component" value="Unassembled WGS sequence"/>
</dbReference>
<feature type="compositionally biased region" description="Polar residues" evidence="1">
    <location>
        <begin position="24"/>
        <end position="49"/>
    </location>
</feature>
<gene>
    <name evidence="2" type="ORF">ILEXP_LOCUS17924</name>
</gene>
<dbReference type="EMBL" id="CAUOFW020001947">
    <property type="protein sequence ID" value="CAK9149839.1"/>
    <property type="molecule type" value="Genomic_DNA"/>
</dbReference>
<feature type="compositionally biased region" description="Basic residues" evidence="1">
    <location>
        <begin position="141"/>
        <end position="157"/>
    </location>
</feature>
<proteinExistence type="predicted"/>
<protein>
    <submittedName>
        <fullName evidence="2">Uncharacterized protein</fullName>
    </submittedName>
</protein>